<proteinExistence type="predicted"/>
<sequence>MAGAAESWGRIDGASAAAAVLFLLPELLFLTAMAVLAVGALWSFVRRTRARDSAAEAALTGAAVGMLVAGVIPAVAVTVKVAVATPPGIMITALAAAAVAVVLTVVASAAAVAMAASAVSVVRRWLAKDPPPSRW</sequence>
<feature type="transmembrane region" description="Helical" evidence="1">
    <location>
        <begin position="27"/>
        <end position="45"/>
    </location>
</feature>
<evidence type="ECO:0000256" key="1">
    <source>
        <dbReference type="SAM" id="Phobius"/>
    </source>
</evidence>
<protein>
    <submittedName>
        <fullName evidence="3">Uncharacterized protein</fullName>
    </submittedName>
</protein>
<keyword evidence="1" id="KW-0472">Membrane</keyword>
<keyword evidence="1" id="KW-1133">Transmembrane helix</keyword>
<dbReference type="EMBL" id="LR746279">
    <property type="protein sequence ID" value="CAA7409571.1"/>
    <property type="molecule type" value="Genomic_DNA"/>
</dbReference>
<dbReference type="EMBL" id="LR743603">
    <property type="protein sequence ID" value="CAA2633269.1"/>
    <property type="molecule type" value="Genomic_DNA"/>
</dbReference>
<accession>A0A7I8LHR9</accession>
<dbReference type="AlphaFoldDB" id="A0A7I8LHR9"/>
<evidence type="ECO:0000313" key="3">
    <source>
        <dbReference type="EMBL" id="CAA7409571.1"/>
    </source>
</evidence>
<evidence type="ECO:0000313" key="2">
    <source>
        <dbReference type="EMBL" id="CAA2633269.1"/>
    </source>
</evidence>
<gene>
    <name evidence="2" type="ORF">SI7747_16018799</name>
    <name evidence="3" type="ORF">SI8410_16020249</name>
</gene>
<keyword evidence="1" id="KW-0812">Transmembrane</keyword>
<name>A0A7I8LHR9_SPIIN</name>
<organism evidence="3 4">
    <name type="scientific">Spirodela intermedia</name>
    <name type="common">Intermediate duckweed</name>
    <dbReference type="NCBI Taxonomy" id="51605"/>
    <lineage>
        <taxon>Eukaryota</taxon>
        <taxon>Viridiplantae</taxon>
        <taxon>Streptophyta</taxon>
        <taxon>Embryophyta</taxon>
        <taxon>Tracheophyta</taxon>
        <taxon>Spermatophyta</taxon>
        <taxon>Magnoliopsida</taxon>
        <taxon>Liliopsida</taxon>
        <taxon>Araceae</taxon>
        <taxon>Lemnoideae</taxon>
        <taxon>Spirodela</taxon>
    </lineage>
</organism>
<keyword evidence="4" id="KW-1185">Reference proteome</keyword>
<feature type="transmembrane region" description="Helical" evidence="1">
    <location>
        <begin position="89"/>
        <end position="122"/>
    </location>
</feature>
<feature type="transmembrane region" description="Helical" evidence="1">
    <location>
        <begin position="57"/>
        <end position="83"/>
    </location>
</feature>
<evidence type="ECO:0000313" key="4">
    <source>
        <dbReference type="Proteomes" id="UP000663760"/>
    </source>
</evidence>
<reference evidence="3" key="1">
    <citation type="submission" date="2020-02" db="EMBL/GenBank/DDBJ databases">
        <authorList>
            <person name="Scholz U."/>
            <person name="Mascher M."/>
            <person name="Fiebig A."/>
        </authorList>
    </citation>
    <scope>NUCLEOTIDE SEQUENCE</scope>
</reference>
<dbReference type="Proteomes" id="UP000663760">
    <property type="component" value="Chromosome 16"/>
</dbReference>